<evidence type="ECO:0000313" key="2">
    <source>
        <dbReference type="EMBL" id="MFD1016347.1"/>
    </source>
</evidence>
<accession>A0ABW3KTF4</accession>
<evidence type="ECO:0000313" key="3">
    <source>
        <dbReference type="Proteomes" id="UP001597086"/>
    </source>
</evidence>
<organism evidence="2 3">
    <name type="scientific">Winogradskyella rapida</name>
    <dbReference type="NCBI Taxonomy" id="549701"/>
    <lineage>
        <taxon>Bacteria</taxon>
        <taxon>Pseudomonadati</taxon>
        <taxon>Bacteroidota</taxon>
        <taxon>Flavobacteriia</taxon>
        <taxon>Flavobacteriales</taxon>
        <taxon>Flavobacteriaceae</taxon>
        <taxon>Winogradskyella</taxon>
    </lineage>
</organism>
<dbReference type="Proteomes" id="UP001597086">
    <property type="component" value="Unassembled WGS sequence"/>
</dbReference>
<dbReference type="RefSeq" id="WP_386117048.1">
    <property type="nucleotide sequence ID" value="NZ_JBHTKM010000063.1"/>
</dbReference>
<feature type="domain" description="Glycosyl transferase family 1" evidence="1">
    <location>
        <begin position="152"/>
        <end position="308"/>
    </location>
</feature>
<keyword evidence="2" id="KW-0328">Glycosyltransferase</keyword>
<dbReference type="Gene3D" id="3.40.50.2000">
    <property type="entry name" value="Glycogen Phosphorylase B"/>
    <property type="match status" value="2"/>
</dbReference>
<dbReference type="PANTHER" id="PTHR45947">
    <property type="entry name" value="SULFOQUINOVOSYL TRANSFERASE SQD2"/>
    <property type="match status" value="1"/>
</dbReference>
<dbReference type="InterPro" id="IPR050194">
    <property type="entry name" value="Glycosyltransferase_grp1"/>
</dbReference>
<dbReference type="CDD" id="cd03801">
    <property type="entry name" value="GT4_PimA-like"/>
    <property type="match status" value="1"/>
</dbReference>
<dbReference type="GO" id="GO:0016757">
    <property type="term" value="F:glycosyltransferase activity"/>
    <property type="evidence" value="ECO:0007669"/>
    <property type="project" value="UniProtKB-KW"/>
</dbReference>
<dbReference type="EMBL" id="JBHTKM010000063">
    <property type="protein sequence ID" value="MFD1016347.1"/>
    <property type="molecule type" value="Genomic_DNA"/>
</dbReference>
<dbReference type="SUPFAM" id="SSF53756">
    <property type="entry name" value="UDP-Glycosyltransferase/glycogen phosphorylase"/>
    <property type="match status" value="1"/>
</dbReference>
<proteinExistence type="predicted"/>
<dbReference type="EC" id="2.4.-.-" evidence="2"/>
<dbReference type="InterPro" id="IPR001296">
    <property type="entry name" value="Glyco_trans_1"/>
</dbReference>
<dbReference type="PANTHER" id="PTHR45947:SF13">
    <property type="entry name" value="TRANSFERASE"/>
    <property type="match status" value="1"/>
</dbReference>
<comment type="caution">
    <text evidence="2">The sequence shown here is derived from an EMBL/GenBank/DDBJ whole genome shotgun (WGS) entry which is preliminary data.</text>
</comment>
<sequence>MKILMYSSVFYPSTGGMETVAEVLANEFSQLGHEVSVVTKTPLGSEIDKDRWSFAVFRNISLKKYGELLHNADVVLHNCISLKQVFPDWLYRHKVFVIHHTWYNTHFNGKIVVSSYLKRWMSRLVHNCFISNAIQSDLGIEGKVISNPYNNELFKVNNQIEKTIELVFLGRLVSDKGCYMLLQALKQMGEFDTQLNPKLTVIGDGPEKKSLEDYANNNLPEQVQFLGKLEGELLASTLNKHQLMVIPSLWEEPFGVVALEGLGAGCLVIGCEGGGLKEAIGACGWTFPNGNVNVLAKLLQSVLTQPKEWDKRYKLVSEHLYKHQPKQVALAYLKYFKTHVKTA</sequence>
<protein>
    <submittedName>
        <fullName evidence="2">Glycosyltransferase family 4 protein</fullName>
        <ecNumber evidence="2">2.4.-.-</ecNumber>
    </submittedName>
</protein>
<evidence type="ECO:0000259" key="1">
    <source>
        <dbReference type="Pfam" id="PF00534"/>
    </source>
</evidence>
<reference evidence="3" key="1">
    <citation type="journal article" date="2019" name="Int. J. Syst. Evol. Microbiol.">
        <title>The Global Catalogue of Microorganisms (GCM) 10K type strain sequencing project: providing services to taxonomists for standard genome sequencing and annotation.</title>
        <authorList>
            <consortium name="The Broad Institute Genomics Platform"/>
            <consortium name="The Broad Institute Genome Sequencing Center for Infectious Disease"/>
            <person name="Wu L."/>
            <person name="Ma J."/>
        </authorList>
    </citation>
    <scope>NUCLEOTIDE SEQUENCE [LARGE SCALE GENOMIC DNA]</scope>
    <source>
        <strain evidence="3">CCUG 56098</strain>
    </source>
</reference>
<keyword evidence="3" id="KW-1185">Reference proteome</keyword>
<name>A0ABW3KTF4_9FLAO</name>
<gene>
    <name evidence="2" type="ORF">ACFQ13_10480</name>
</gene>
<keyword evidence="2" id="KW-0808">Transferase</keyword>
<dbReference type="Pfam" id="PF00534">
    <property type="entry name" value="Glycos_transf_1"/>
    <property type="match status" value="1"/>
</dbReference>